<keyword evidence="9" id="KW-1185">Reference proteome</keyword>
<dbReference type="GO" id="GO:0003993">
    <property type="term" value="F:acid phosphatase activity"/>
    <property type="evidence" value="ECO:0007669"/>
    <property type="project" value="UniProtKB-EC"/>
</dbReference>
<evidence type="ECO:0000256" key="2">
    <source>
        <dbReference type="ARBA" id="ARBA00005375"/>
    </source>
</evidence>
<comment type="catalytic activity">
    <reaction evidence="1">
        <text>a phosphate monoester + H2O = an alcohol + phosphate</text>
        <dbReference type="Rhea" id="RHEA:15017"/>
        <dbReference type="ChEBI" id="CHEBI:15377"/>
        <dbReference type="ChEBI" id="CHEBI:30879"/>
        <dbReference type="ChEBI" id="CHEBI:43474"/>
        <dbReference type="ChEBI" id="CHEBI:67140"/>
        <dbReference type="EC" id="3.1.3.2"/>
    </reaction>
</comment>
<dbReference type="EC" id="3.1.3.2" evidence="3"/>
<keyword evidence="6" id="KW-1015">Disulfide bond</keyword>
<dbReference type="Pfam" id="PF00328">
    <property type="entry name" value="His_Phos_2"/>
    <property type="match status" value="1"/>
</dbReference>
<dbReference type="Gene3D" id="3.40.50.1240">
    <property type="entry name" value="Phosphoglycerate mutase-like"/>
    <property type="match status" value="1"/>
</dbReference>
<keyword evidence="5" id="KW-0378">Hydrolase</keyword>
<comment type="caution">
    <text evidence="8">The sequence shown here is derived from an EMBL/GenBank/DDBJ whole genome shotgun (WGS) entry which is preliminary data.</text>
</comment>
<accession>A0A4Y2TKN8</accession>
<evidence type="ECO:0000256" key="3">
    <source>
        <dbReference type="ARBA" id="ARBA00012646"/>
    </source>
</evidence>
<evidence type="ECO:0000256" key="4">
    <source>
        <dbReference type="ARBA" id="ARBA00022729"/>
    </source>
</evidence>
<dbReference type="AlphaFoldDB" id="A0A4Y2TKN8"/>
<organism evidence="8 9">
    <name type="scientific">Araneus ventricosus</name>
    <name type="common">Orbweaver spider</name>
    <name type="synonym">Epeira ventricosa</name>
    <dbReference type="NCBI Taxonomy" id="182803"/>
    <lineage>
        <taxon>Eukaryota</taxon>
        <taxon>Metazoa</taxon>
        <taxon>Ecdysozoa</taxon>
        <taxon>Arthropoda</taxon>
        <taxon>Chelicerata</taxon>
        <taxon>Arachnida</taxon>
        <taxon>Araneae</taxon>
        <taxon>Araneomorphae</taxon>
        <taxon>Entelegynae</taxon>
        <taxon>Araneoidea</taxon>
        <taxon>Araneidae</taxon>
        <taxon>Araneus</taxon>
    </lineage>
</organism>
<evidence type="ECO:0000313" key="8">
    <source>
        <dbReference type="EMBL" id="GBO01128.1"/>
    </source>
</evidence>
<comment type="similarity">
    <text evidence="2">Belongs to the histidine acid phosphatase family.</text>
</comment>
<evidence type="ECO:0000313" key="9">
    <source>
        <dbReference type="Proteomes" id="UP000499080"/>
    </source>
</evidence>
<dbReference type="InterPro" id="IPR000560">
    <property type="entry name" value="His_Pase_clade-2"/>
</dbReference>
<protein>
    <recommendedName>
        <fullName evidence="3">acid phosphatase</fullName>
        <ecNumber evidence="3">3.1.3.2</ecNumber>
    </recommendedName>
</protein>
<keyword evidence="4" id="KW-0732">Signal</keyword>
<evidence type="ECO:0000256" key="7">
    <source>
        <dbReference type="ARBA" id="ARBA00023180"/>
    </source>
</evidence>
<dbReference type="SUPFAM" id="SSF53254">
    <property type="entry name" value="Phosphoglycerate mutase-like"/>
    <property type="match status" value="1"/>
</dbReference>
<proteinExistence type="inferred from homology"/>
<name>A0A4Y2TKN8_ARAVE</name>
<sequence length="206" mass="23828">MASQRNTKEMHELYHKYQSKLEDISNYTGLNISKGVNALHLYDTLRVEKLYKLAIPDWVDFYWKDIKEISDSLFQSFTSSPLVLRLRVGPLLHDIIQNMKMKINGNTPDLKVRMYSAHDINIAAVLKALNFTNMPRPPYCATLLFELHEMSDASMAVRLLYLNSTDPLADIGEPHILELDGCSEFCTVEKFTKKVHHLIPDNWEEE</sequence>
<gene>
    <name evidence="8" type="ORF">AVEN_59919_1</name>
</gene>
<evidence type="ECO:0000256" key="5">
    <source>
        <dbReference type="ARBA" id="ARBA00022801"/>
    </source>
</evidence>
<evidence type="ECO:0000256" key="6">
    <source>
        <dbReference type="ARBA" id="ARBA00023157"/>
    </source>
</evidence>
<dbReference type="EMBL" id="BGPR01029385">
    <property type="protein sequence ID" value="GBO01128.1"/>
    <property type="molecule type" value="Genomic_DNA"/>
</dbReference>
<feature type="non-terminal residue" evidence="8">
    <location>
        <position position="206"/>
    </location>
</feature>
<dbReference type="InterPro" id="IPR029033">
    <property type="entry name" value="His_PPase_superfam"/>
</dbReference>
<reference evidence="8 9" key="1">
    <citation type="journal article" date="2019" name="Sci. Rep.">
        <title>Orb-weaving spider Araneus ventricosus genome elucidates the spidroin gene catalogue.</title>
        <authorList>
            <person name="Kono N."/>
            <person name="Nakamura H."/>
            <person name="Ohtoshi R."/>
            <person name="Moran D.A.P."/>
            <person name="Shinohara A."/>
            <person name="Yoshida Y."/>
            <person name="Fujiwara M."/>
            <person name="Mori M."/>
            <person name="Tomita M."/>
            <person name="Arakawa K."/>
        </authorList>
    </citation>
    <scope>NUCLEOTIDE SEQUENCE [LARGE SCALE GENOMIC DNA]</scope>
</reference>
<dbReference type="PANTHER" id="PTHR11567">
    <property type="entry name" value="ACID PHOSPHATASE-RELATED"/>
    <property type="match status" value="1"/>
</dbReference>
<dbReference type="InterPro" id="IPR050645">
    <property type="entry name" value="Histidine_acid_phosphatase"/>
</dbReference>
<dbReference type="PANTHER" id="PTHR11567:SF211">
    <property type="entry name" value="PROSTATIC ACID PHOSPHATASE"/>
    <property type="match status" value="1"/>
</dbReference>
<keyword evidence="7" id="KW-0325">Glycoprotein</keyword>
<evidence type="ECO:0000256" key="1">
    <source>
        <dbReference type="ARBA" id="ARBA00000032"/>
    </source>
</evidence>
<dbReference type="OrthoDB" id="10257284at2759"/>
<dbReference type="Proteomes" id="UP000499080">
    <property type="component" value="Unassembled WGS sequence"/>
</dbReference>